<dbReference type="AlphaFoldDB" id="S8A2M5"/>
<dbReference type="Pfam" id="PF00069">
    <property type="entry name" value="Pkinase"/>
    <property type="match status" value="1"/>
</dbReference>
<dbReference type="Gene3D" id="3.30.200.20">
    <property type="entry name" value="Phosphorylase Kinase, domain 1"/>
    <property type="match status" value="1"/>
</dbReference>
<name>S8A2M5_DACHA</name>
<dbReference type="HOGENOM" id="CLU_312157_0_0_1"/>
<reference evidence="4" key="2">
    <citation type="submission" date="2013-04" db="EMBL/GenBank/DDBJ databases">
        <title>Genomic mechanisms accounting for the adaptation to parasitism in nematode-trapping fungi.</title>
        <authorList>
            <person name="Ahren D.G."/>
        </authorList>
    </citation>
    <scope>NUCLEOTIDE SEQUENCE [LARGE SCALE GENOMIC DNA]</scope>
    <source>
        <strain evidence="4">CBS 200.50</strain>
    </source>
</reference>
<feature type="domain" description="Protein kinase" evidence="2">
    <location>
        <begin position="151"/>
        <end position="448"/>
    </location>
</feature>
<dbReference type="PANTHER" id="PTHR37542">
    <property type="entry name" value="HELO DOMAIN-CONTAINING PROTEIN-RELATED"/>
    <property type="match status" value="1"/>
</dbReference>
<organism evidence="3 4">
    <name type="scientific">Dactylellina haptotyla (strain CBS 200.50)</name>
    <name type="common">Nematode-trapping fungus</name>
    <name type="synonym">Monacrosporium haptotylum</name>
    <dbReference type="NCBI Taxonomy" id="1284197"/>
    <lineage>
        <taxon>Eukaryota</taxon>
        <taxon>Fungi</taxon>
        <taxon>Dikarya</taxon>
        <taxon>Ascomycota</taxon>
        <taxon>Pezizomycotina</taxon>
        <taxon>Orbiliomycetes</taxon>
        <taxon>Orbiliales</taxon>
        <taxon>Orbiliaceae</taxon>
        <taxon>Dactylellina</taxon>
    </lineage>
</organism>
<proteinExistence type="predicted"/>
<dbReference type="GO" id="GO:0005524">
    <property type="term" value="F:ATP binding"/>
    <property type="evidence" value="ECO:0007669"/>
    <property type="project" value="InterPro"/>
</dbReference>
<dbReference type="InterPro" id="IPR000719">
    <property type="entry name" value="Prot_kinase_dom"/>
</dbReference>
<dbReference type="InterPro" id="IPR011009">
    <property type="entry name" value="Kinase-like_dom_sf"/>
</dbReference>
<dbReference type="Pfam" id="PF24476">
    <property type="entry name" value="DUF7580"/>
    <property type="match status" value="1"/>
</dbReference>
<accession>S8A2M5</accession>
<feature type="region of interest" description="Disordered" evidence="1">
    <location>
        <begin position="930"/>
        <end position="959"/>
    </location>
</feature>
<evidence type="ECO:0000259" key="2">
    <source>
        <dbReference type="PROSITE" id="PS50011"/>
    </source>
</evidence>
<feature type="compositionally biased region" description="Basic and acidic residues" evidence="1">
    <location>
        <begin position="930"/>
        <end position="945"/>
    </location>
</feature>
<evidence type="ECO:0000256" key="1">
    <source>
        <dbReference type="SAM" id="MobiDB-lite"/>
    </source>
</evidence>
<dbReference type="eggNOG" id="KOG1187">
    <property type="taxonomic scope" value="Eukaryota"/>
</dbReference>
<gene>
    <name evidence="3" type="ORF">H072_9063</name>
</gene>
<keyword evidence="4" id="KW-1185">Reference proteome</keyword>
<dbReference type="OMA" id="MERIAMI"/>
<dbReference type="InterPro" id="IPR056002">
    <property type="entry name" value="DUF7580"/>
</dbReference>
<reference evidence="3 4" key="1">
    <citation type="journal article" date="2013" name="PLoS Genet.">
        <title>Genomic mechanisms accounting for the adaptation to parasitism in nematode-trapping fungi.</title>
        <authorList>
            <person name="Meerupati T."/>
            <person name="Andersson K.M."/>
            <person name="Friman E."/>
            <person name="Kumar D."/>
            <person name="Tunlid A."/>
            <person name="Ahren D."/>
        </authorList>
    </citation>
    <scope>NUCLEOTIDE SEQUENCE [LARGE SCALE GENOMIC DNA]</scope>
    <source>
        <strain evidence="3 4">CBS 200.50</strain>
    </source>
</reference>
<dbReference type="GO" id="GO:0004672">
    <property type="term" value="F:protein kinase activity"/>
    <property type="evidence" value="ECO:0007669"/>
    <property type="project" value="InterPro"/>
</dbReference>
<evidence type="ECO:0000313" key="3">
    <source>
        <dbReference type="EMBL" id="EPS37260.1"/>
    </source>
</evidence>
<feature type="domain" description="Protein kinase" evidence="2">
    <location>
        <begin position="622"/>
        <end position="926"/>
    </location>
</feature>
<dbReference type="Proteomes" id="UP000015100">
    <property type="component" value="Unassembled WGS sequence"/>
</dbReference>
<dbReference type="PROSITE" id="PS50011">
    <property type="entry name" value="PROTEIN_KINASE_DOM"/>
    <property type="match status" value="2"/>
</dbReference>
<dbReference type="EMBL" id="AQGS01000677">
    <property type="protein sequence ID" value="EPS37260.1"/>
    <property type="molecule type" value="Genomic_DNA"/>
</dbReference>
<dbReference type="SUPFAM" id="SSF56112">
    <property type="entry name" value="Protein kinase-like (PK-like)"/>
    <property type="match status" value="2"/>
</dbReference>
<dbReference type="OrthoDB" id="5986190at2759"/>
<dbReference type="Gene3D" id="1.10.510.10">
    <property type="entry name" value="Transferase(Phosphotransferase) domain 1"/>
    <property type="match status" value="2"/>
</dbReference>
<comment type="caution">
    <text evidence="3">The sequence shown here is derived from an EMBL/GenBank/DDBJ whole genome shotgun (WGS) entry which is preliminary data.</text>
</comment>
<sequence length="959" mass="109906">MQNPLSLHMGGLQRAIHKIRVENACGQKFVPENELYEILTPQAVSDIVFHSVPSHNPDQLVNSIIQNARKIFGILILINQVGCIHQFIERDQYQKRPMDDLLPIPKIYLRDILGDDYIADLFYEKQWEVSVPVFSDYIISRELAPQTILPYLREEYLASGAYGNVYQIDIHPAYRPSNSNVTKFVRKELDSVDVTYKNELRVLSTLQRLKHPNILQLIGCYTLNSKHNLISPFISGGTLQKYLEQQKPTAADKTRLFASLAGLASAIWALHDFLPGDTSITQKGHHQDLRPDNILVEGERFILADFGLSSIKHLEERSETAFKGRKGYCQAPECAELRRPFREFKITRASDIYALGCIATDLLTHLIYGPGGVKEFREARGFQMPPTRYYFFHKEDRKNDVVGTWLDKARDRDQSPSMTTIVELIRKMLLISPDQRPSAANTTANLYIATFTAFSEELQTLFAKFTSSPDAQIAQAMFQGWMGSQDIELYANSLGATATAKVFDDTVTILRQLVEALNRLDPDSPNLDNRSFLEARALISQLLNMLSPERRSRSRSHLNSMIYKVVQPAGSPDATNDGMRQAIGDSPVREIEETKHLVAQVNGEEDKLNPNKQTMPMFTGSIKYIRTIGKYKIARIPDEKSRNNRQRKLVIVETMHYQDPLQKRRLLSRLQALRDLLSNPNLVQQLRVPPFIGVRDNTDVSFEMLYGFPEEHVAHDLQVAPISLIDLLGDREESKFPSLERRLRLGSQLAELLAAFHDIDWFHKNLTSSNIVFFSSVESPLSARTGQPYLFGFKHSRSTYDDFTEGPLQDRRLQRYHHPDYVREVEQQFTRFCPQFEYYSLGILLLEIGFWASVDSIMSEHRSASNKDFSEVLIKKKVPMLAFKMGSQFAECVKECLEGSNILTTLSFREKIITPLQKLDRSYRFIGDDQTHKNKRKRDETEDHQPRHKSFPNHAGIMK</sequence>
<dbReference type="STRING" id="1284197.S8A2M5"/>
<protein>
    <recommendedName>
        <fullName evidence="2">Protein kinase domain-containing protein</fullName>
    </recommendedName>
</protein>
<dbReference type="PANTHER" id="PTHR37542:SF3">
    <property type="entry name" value="PRION-INHIBITION AND PROPAGATION HELO DOMAIN-CONTAINING PROTEIN"/>
    <property type="match status" value="1"/>
</dbReference>
<evidence type="ECO:0000313" key="4">
    <source>
        <dbReference type="Proteomes" id="UP000015100"/>
    </source>
</evidence>